<dbReference type="Proteomes" id="UP001434883">
    <property type="component" value="Unassembled WGS sequence"/>
</dbReference>
<keyword evidence="2" id="KW-1185">Reference proteome</keyword>
<proteinExistence type="predicted"/>
<protein>
    <submittedName>
        <fullName evidence="1">Uncharacterized protein</fullName>
    </submittedName>
</protein>
<evidence type="ECO:0000313" key="2">
    <source>
        <dbReference type="Proteomes" id="UP001434883"/>
    </source>
</evidence>
<sequence>MGLGQKCAEAFDGVEGGMLESLTALGSVSVYDCLGVFTGALIGRLGSFLLNHRHHFHTQAKCGPGHVHHSSPLTQQIKADDAGILHVLQPETVLHAVRFDLEQRLQAGPGGEVWSLTEVLLGLWSVWGPNVPRSLLFCSQCDQRPVMQRAFLLTVCGETTGLPRHW</sequence>
<name>A0ABV0S5Y1_9TELE</name>
<comment type="caution">
    <text evidence="1">The sequence shown here is derived from an EMBL/GenBank/DDBJ whole genome shotgun (WGS) entry which is preliminary data.</text>
</comment>
<dbReference type="EMBL" id="JAHRIN010068136">
    <property type="protein sequence ID" value="MEQ2215292.1"/>
    <property type="molecule type" value="Genomic_DNA"/>
</dbReference>
<evidence type="ECO:0000313" key="1">
    <source>
        <dbReference type="EMBL" id="MEQ2215292.1"/>
    </source>
</evidence>
<reference evidence="1 2" key="1">
    <citation type="submission" date="2021-06" db="EMBL/GenBank/DDBJ databases">
        <authorList>
            <person name="Palmer J.M."/>
        </authorList>
    </citation>
    <scope>NUCLEOTIDE SEQUENCE [LARGE SCALE GENOMIC DNA]</scope>
    <source>
        <strain evidence="1 2">XC_2019</strain>
        <tissue evidence="1">Muscle</tissue>
    </source>
</reference>
<organism evidence="1 2">
    <name type="scientific">Xenoophorus captivus</name>
    <dbReference type="NCBI Taxonomy" id="1517983"/>
    <lineage>
        <taxon>Eukaryota</taxon>
        <taxon>Metazoa</taxon>
        <taxon>Chordata</taxon>
        <taxon>Craniata</taxon>
        <taxon>Vertebrata</taxon>
        <taxon>Euteleostomi</taxon>
        <taxon>Actinopterygii</taxon>
        <taxon>Neopterygii</taxon>
        <taxon>Teleostei</taxon>
        <taxon>Neoteleostei</taxon>
        <taxon>Acanthomorphata</taxon>
        <taxon>Ovalentaria</taxon>
        <taxon>Atherinomorphae</taxon>
        <taxon>Cyprinodontiformes</taxon>
        <taxon>Goodeidae</taxon>
        <taxon>Xenoophorus</taxon>
    </lineage>
</organism>
<accession>A0ABV0S5Y1</accession>
<gene>
    <name evidence="1" type="ORF">XENOCAPTIV_030182</name>
</gene>